<gene>
    <name evidence="8" type="ORF">GCM10010246_56090</name>
</gene>
<comment type="similarity">
    <text evidence="1">Belongs to the sigma-70 factor family. ECF subfamily.</text>
</comment>
<keyword evidence="3" id="KW-0731">Sigma factor</keyword>
<proteinExistence type="inferred from homology"/>
<evidence type="ECO:0000313" key="9">
    <source>
        <dbReference type="Proteomes" id="UP001500253"/>
    </source>
</evidence>
<protein>
    <submittedName>
        <fullName evidence="8">Uncharacterized protein</fullName>
    </submittedName>
</protein>
<keyword evidence="4" id="KW-0238">DNA-binding</keyword>
<feature type="domain" description="RNA polymerase sigma factor 70 region 4 type 2" evidence="7">
    <location>
        <begin position="121"/>
        <end position="167"/>
    </location>
</feature>
<name>A0ABP5TTY9_9ACTN</name>
<dbReference type="InterPro" id="IPR014284">
    <property type="entry name" value="RNA_pol_sigma-70_dom"/>
</dbReference>
<keyword evidence="9" id="KW-1185">Reference proteome</keyword>
<evidence type="ECO:0000313" key="8">
    <source>
        <dbReference type="EMBL" id="GAA2358965.1"/>
    </source>
</evidence>
<keyword evidence="5" id="KW-0804">Transcription</keyword>
<reference evidence="9" key="1">
    <citation type="journal article" date="2019" name="Int. J. Syst. Evol. Microbiol.">
        <title>The Global Catalogue of Microorganisms (GCM) 10K type strain sequencing project: providing services to taxonomists for standard genome sequencing and annotation.</title>
        <authorList>
            <consortium name="The Broad Institute Genomics Platform"/>
            <consortium name="The Broad Institute Genome Sequencing Center for Infectious Disease"/>
            <person name="Wu L."/>
            <person name="Ma J."/>
        </authorList>
    </citation>
    <scope>NUCLEOTIDE SEQUENCE [LARGE SCALE GENOMIC DNA]</scope>
    <source>
        <strain evidence="9">JCM 4316</strain>
    </source>
</reference>
<dbReference type="InterPro" id="IPR013249">
    <property type="entry name" value="RNA_pol_sigma70_r4_t2"/>
</dbReference>
<dbReference type="InterPro" id="IPR039425">
    <property type="entry name" value="RNA_pol_sigma-70-like"/>
</dbReference>
<dbReference type="SUPFAM" id="SSF88659">
    <property type="entry name" value="Sigma3 and sigma4 domains of RNA polymerase sigma factors"/>
    <property type="match status" value="1"/>
</dbReference>
<evidence type="ECO:0000259" key="6">
    <source>
        <dbReference type="Pfam" id="PF04542"/>
    </source>
</evidence>
<sequence length="194" mass="22105">MKQRRISKNIADQVAELFDNEEPPLLNFAVMMTGGREQAAKDLVQQTFMAAALDWETVGQRPPAGQRAWLRTTCRNKWIDEIRRERRLRDLQGQLLRHHERTEADPADVVVSRDALARCWEVLRALPPVRHQVAWLYWIDGHTSSQIAVILGISPSGVRKHLSLAREIIHRQVGPYLNARLDDDSPDAHEGVGA</sequence>
<dbReference type="Proteomes" id="UP001500253">
    <property type="component" value="Unassembled WGS sequence"/>
</dbReference>
<evidence type="ECO:0000259" key="7">
    <source>
        <dbReference type="Pfam" id="PF08281"/>
    </source>
</evidence>
<evidence type="ECO:0000256" key="3">
    <source>
        <dbReference type="ARBA" id="ARBA00023082"/>
    </source>
</evidence>
<dbReference type="InterPro" id="IPR013324">
    <property type="entry name" value="RNA_pol_sigma_r3/r4-like"/>
</dbReference>
<dbReference type="Gene3D" id="1.10.10.10">
    <property type="entry name" value="Winged helix-like DNA-binding domain superfamily/Winged helix DNA-binding domain"/>
    <property type="match status" value="1"/>
</dbReference>
<dbReference type="InterPro" id="IPR013325">
    <property type="entry name" value="RNA_pol_sigma_r2"/>
</dbReference>
<accession>A0ABP5TTY9</accession>
<evidence type="ECO:0000256" key="1">
    <source>
        <dbReference type="ARBA" id="ARBA00010641"/>
    </source>
</evidence>
<dbReference type="Pfam" id="PF08281">
    <property type="entry name" value="Sigma70_r4_2"/>
    <property type="match status" value="1"/>
</dbReference>
<dbReference type="Gene3D" id="1.10.1740.10">
    <property type="match status" value="1"/>
</dbReference>
<keyword evidence="2" id="KW-0805">Transcription regulation</keyword>
<dbReference type="InterPro" id="IPR007627">
    <property type="entry name" value="RNA_pol_sigma70_r2"/>
</dbReference>
<dbReference type="Pfam" id="PF04542">
    <property type="entry name" value="Sigma70_r2"/>
    <property type="match status" value="1"/>
</dbReference>
<evidence type="ECO:0000256" key="4">
    <source>
        <dbReference type="ARBA" id="ARBA00023125"/>
    </source>
</evidence>
<dbReference type="InterPro" id="IPR036388">
    <property type="entry name" value="WH-like_DNA-bd_sf"/>
</dbReference>
<dbReference type="EMBL" id="BAAASD010000029">
    <property type="protein sequence ID" value="GAA2358965.1"/>
    <property type="molecule type" value="Genomic_DNA"/>
</dbReference>
<dbReference type="PANTHER" id="PTHR43133:SF8">
    <property type="entry name" value="RNA POLYMERASE SIGMA FACTOR HI_1459-RELATED"/>
    <property type="match status" value="1"/>
</dbReference>
<comment type="caution">
    <text evidence="8">The sequence shown here is derived from an EMBL/GenBank/DDBJ whole genome shotgun (WGS) entry which is preliminary data.</text>
</comment>
<organism evidence="8 9">
    <name type="scientific">Streptomyces cuspidosporus</name>
    <dbReference type="NCBI Taxonomy" id="66882"/>
    <lineage>
        <taxon>Bacteria</taxon>
        <taxon>Bacillati</taxon>
        <taxon>Actinomycetota</taxon>
        <taxon>Actinomycetes</taxon>
        <taxon>Kitasatosporales</taxon>
        <taxon>Streptomycetaceae</taxon>
        <taxon>Streptomyces</taxon>
    </lineage>
</organism>
<evidence type="ECO:0000256" key="2">
    <source>
        <dbReference type="ARBA" id="ARBA00023015"/>
    </source>
</evidence>
<dbReference type="SUPFAM" id="SSF88946">
    <property type="entry name" value="Sigma2 domain of RNA polymerase sigma factors"/>
    <property type="match status" value="1"/>
</dbReference>
<dbReference type="NCBIfam" id="TIGR02937">
    <property type="entry name" value="sigma70-ECF"/>
    <property type="match status" value="1"/>
</dbReference>
<dbReference type="PANTHER" id="PTHR43133">
    <property type="entry name" value="RNA POLYMERASE ECF-TYPE SIGMA FACTO"/>
    <property type="match status" value="1"/>
</dbReference>
<feature type="domain" description="RNA polymerase sigma-70 region 2" evidence="6">
    <location>
        <begin position="18"/>
        <end position="87"/>
    </location>
</feature>
<evidence type="ECO:0000256" key="5">
    <source>
        <dbReference type="ARBA" id="ARBA00023163"/>
    </source>
</evidence>